<feature type="compositionally biased region" description="Basic and acidic residues" evidence="1">
    <location>
        <begin position="1"/>
        <end position="10"/>
    </location>
</feature>
<accession>A0AB34GKX2</accession>
<keyword evidence="3" id="KW-1185">Reference proteome</keyword>
<dbReference type="EMBL" id="JAIQCJ010002164">
    <property type="protein sequence ID" value="KAJ8780239.1"/>
    <property type="molecule type" value="Genomic_DNA"/>
</dbReference>
<protein>
    <submittedName>
        <fullName evidence="2">Uncharacterized protein</fullName>
    </submittedName>
</protein>
<sequence length="81" mass="9267">MRANDERARVDGQPVARPRALKGVDPGRRWDSPSPLLGGAWPGRCSLRCLRRLRRRFSDSGSRAPHFIPVPGEQRWVYVFI</sequence>
<evidence type="ECO:0000256" key="1">
    <source>
        <dbReference type="SAM" id="MobiDB-lite"/>
    </source>
</evidence>
<proteinExistence type="predicted"/>
<dbReference type="Proteomes" id="UP001159641">
    <property type="component" value="Unassembled WGS sequence"/>
</dbReference>
<evidence type="ECO:0000313" key="3">
    <source>
        <dbReference type="Proteomes" id="UP001159641"/>
    </source>
</evidence>
<gene>
    <name evidence="2" type="ORF">J1605_011842</name>
</gene>
<name>A0AB34GKX2_ESCRO</name>
<comment type="caution">
    <text evidence="2">The sequence shown here is derived from an EMBL/GenBank/DDBJ whole genome shotgun (WGS) entry which is preliminary data.</text>
</comment>
<reference evidence="2 3" key="1">
    <citation type="submission" date="2022-11" db="EMBL/GenBank/DDBJ databases">
        <title>Whole genome sequence of Eschrichtius robustus ER-17-0199.</title>
        <authorList>
            <person name="Bruniche-Olsen A."/>
            <person name="Black A.N."/>
            <person name="Fields C.J."/>
            <person name="Walden K."/>
            <person name="Dewoody J.A."/>
        </authorList>
    </citation>
    <scope>NUCLEOTIDE SEQUENCE [LARGE SCALE GENOMIC DNA]</scope>
    <source>
        <strain evidence="2">ER-17-0199</strain>
        <tissue evidence="2">Blubber</tissue>
    </source>
</reference>
<organism evidence="2 3">
    <name type="scientific">Eschrichtius robustus</name>
    <name type="common">California gray whale</name>
    <name type="synonym">Eschrichtius gibbosus</name>
    <dbReference type="NCBI Taxonomy" id="9764"/>
    <lineage>
        <taxon>Eukaryota</taxon>
        <taxon>Metazoa</taxon>
        <taxon>Chordata</taxon>
        <taxon>Craniata</taxon>
        <taxon>Vertebrata</taxon>
        <taxon>Euteleostomi</taxon>
        <taxon>Mammalia</taxon>
        <taxon>Eutheria</taxon>
        <taxon>Laurasiatheria</taxon>
        <taxon>Artiodactyla</taxon>
        <taxon>Whippomorpha</taxon>
        <taxon>Cetacea</taxon>
        <taxon>Mysticeti</taxon>
        <taxon>Eschrichtiidae</taxon>
        <taxon>Eschrichtius</taxon>
    </lineage>
</organism>
<dbReference type="AlphaFoldDB" id="A0AB34GKX2"/>
<evidence type="ECO:0000313" key="2">
    <source>
        <dbReference type="EMBL" id="KAJ8780239.1"/>
    </source>
</evidence>
<feature type="region of interest" description="Disordered" evidence="1">
    <location>
        <begin position="1"/>
        <end position="28"/>
    </location>
</feature>